<dbReference type="EC" id="2.7.11.1" evidence="1"/>
<evidence type="ECO:0000313" key="1">
    <source>
        <dbReference type="EMBL" id="KAJ2880210.1"/>
    </source>
</evidence>
<keyword evidence="1" id="KW-0723">Serine/threonine-protein kinase</keyword>
<proteinExistence type="predicted"/>
<keyword evidence="1" id="KW-0418">Kinase</keyword>
<feature type="non-terminal residue" evidence="1">
    <location>
        <position position="238"/>
    </location>
</feature>
<reference evidence="1" key="1">
    <citation type="submission" date="2022-07" db="EMBL/GenBank/DDBJ databases">
        <title>Phylogenomic reconstructions and comparative analyses of Kickxellomycotina fungi.</title>
        <authorList>
            <person name="Reynolds N.K."/>
            <person name="Stajich J.E."/>
            <person name="Barry K."/>
            <person name="Grigoriev I.V."/>
            <person name="Crous P."/>
            <person name="Smith M.E."/>
        </authorList>
    </citation>
    <scope>NUCLEOTIDE SEQUENCE</scope>
    <source>
        <strain evidence="1">CBS 190363</strain>
    </source>
</reference>
<keyword evidence="2" id="KW-1185">Reference proteome</keyword>
<organism evidence="1 2">
    <name type="scientific">Coemansia aciculifera</name>
    <dbReference type="NCBI Taxonomy" id="417176"/>
    <lineage>
        <taxon>Eukaryota</taxon>
        <taxon>Fungi</taxon>
        <taxon>Fungi incertae sedis</taxon>
        <taxon>Zoopagomycota</taxon>
        <taxon>Kickxellomycotina</taxon>
        <taxon>Kickxellomycetes</taxon>
        <taxon>Kickxellales</taxon>
        <taxon>Kickxellaceae</taxon>
        <taxon>Coemansia</taxon>
    </lineage>
</organism>
<sequence length="238" mass="26414">MSFTPEDSGYGASGGAQHDAGLYTQGTIIQVDTHSCIVQRFLSAGGHANIYLVTLLSDGAAHILKHIAFSSEHSPEHRDLIEQEIRFMTQLNGHPQIVGLYAAEIADSNAYILMEHCPSDALALINQTLPASLDESTILHIFSDACKAVAHMHYQQPPLLHRDLKVENILVTTSGYKLCDFGSATADIVNPNARIPREQIVRMEEEIQRSTTFEYRAPEMIDLYLRRGITEKADIWAL</sequence>
<accession>A0ACC1LTJ2</accession>
<keyword evidence="1" id="KW-0808">Transferase</keyword>
<evidence type="ECO:0000313" key="2">
    <source>
        <dbReference type="Proteomes" id="UP001139981"/>
    </source>
</evidence>
<dbReference type="EMBL" id="JANBVB010003154">
    <property type="protein sequence ID" value="KAJ2880210.1"/>
    <property type="molecule type" value="Genomic_DNA"/>
</dbReference>
<protein>
    <submittedName>
        <fullName evidence="1">Ark- serine/threonine protein kinase</fullName>
        <ecNumber evidence="1">2.7.11.1</ecNumber>
    </submittedName>
</protein>
<name>A0ACC1LTJ2_9FUNG</name>
<comment type="caution">
    <text evidence="1">The sequence shown here is derived from an EMBL/GenBank/DDBJ whole genome shotgun (WGS) entry which is preliminary data.</text>
</comment>
<gene>
    <name evidence="1" type="primary">AKL1</name>
    <name evidence="1" type="ORF">IWW38_005988</name>
</gene>
<dbReference type="Proteomes" id="UP001139981">
    <property type="component" value="Unassembled WGS sequence"/>
</dbReference>